<feature type="transmembrane region" description="Helical" evidence="7">
    <location>
        <begin position="21"/>
        <end position="40"/>
    </location>
</feature>
<keyword evidence="3" id="KW-1003">Cell membrane</keyword>
<evidence type="ECO:0000256" key="6">
    <source>
        <dbReference type="ARBA" id="ARBA00023136"/>
    </source>
</evidence>
<evidence type="ECO:0000256" key="8">
    <source>
        <dbReference type="SAM" id="MobiDB-lite"/>
    </source>
</evidence>
<evidence type="ECO:0000313" key="10">
    <source>
        <dbReference type="EMBL" id="PLX60585.1"/>
    </source>
</evidence>
<evidence type="ECO:0000256" key="2">
    <source>
        <dbReference type="ARBA" id="ARBA00022448"/>
    </source>
</evidence>
<comment type="caution">
    <text evidence="10">The sequence shown here is derived from an EMBL/GenBank/DDBJ whole genome shotgun (WGS) entry which is preliminary data.</text>
</comment>
<comment type="subcellular location">
    <subcellularLocation>
        <location evidence="7">Cell inner membrane</location>
        <topology evidence="7">Multi-pass membrane protein</topology>
    </subcellularLocation>
    <subcellularLocation>
        <location evidence="1">Cell membrane</location>
        <topology evidence="1">Multi-pass membrane protein</topology>
    </subcellularLocation>
</comment>
<proteinExistence type="inferred from homology"/>
<feature type="compositionally biased region" description="Basic and acidic residues" evidence="8">
    <location>
        <begin position="176"/>
        <end position="188"/>
    </location>
</feature>
<dbReference type="EMBL" id="PKUN01000023">
    <property type="protein sequence ID" value="PLX60585.1"/>
    <property type="molecule type" value="Genomic_DNA"/>
</dbReference>
<comment type="function">
    <text evidence="7">Part of the tripartite ATP-independent periplasmic (TRAP) transport system.</text>
</comment>
<reference evidence="10 11" key="1">
    <citation type="submission" date="2017-11" db="EMBL/GenBank/DDBJ databases">
        <title>Genome-resolved metagenomics identifies genetic mobility, metabolic interactions, and unexpected diversity in perchlorate-reducing communities.</title>
        <authorList>
            <person name="Barnum T.P."/>
            <person name="Figueroa I.A."/>
            <person name="Carlstrom C.I."/>
            <person name="Lucas L.N."/>
            <person name="Engelbrektson A.L."/>
            <person name="Coates J.D."/>
        </authorList>
    </citation>
    <scope>NUCLEOTIDE SEQUENCE [LARGE SCALE GENOMIC DNA]</scope>
    <source>
        <strain evidence="10">BM301</strain>
    </source>
</reference>
<dbReference type="Proteomes" id="UP000235015">
    <property type="component" value="Unassembled WGS sequence"/>
</dbReference>
<dbReference type="Pfam" id="PF04290">
    <property type="entry name" value="DctQ"/>
    <property type="match status" value="1"/>
</dbReference>
<dbReference type="STRING" id="1111735.GCA_000428045_02189"/>
<feature type="transmembrane region" description="Helical" evidence="7">
    <location>
        <begin position="139"/>
        <end position="159"/>
    </location>
</feature>
<evidence type="ECO:0000256" key="3">
    <source>
        <dbReference type="ARBA" id="ARBA00022475"/>
    </source>
</evidence>
<sequence>MRMLYKAVDSVALWMHRMSGLLLISMMAIVVVDVATRALFDVSDGHWDLTFLGGIELVSFGLLLCILFSLPHCVDKGQVVVDLFTQNMSKATERLVNGLYTLAFAALWLAMSWRFYHAYTAALETMETSQDLLLPLSDIYLLVVAATFILGLRSLLVGIRGLTTRKVPSGQPTSPKTEHNQTAEGEHR</sequence>
<evidence type="ECO:0000256" key="1">
    <source>
        <dbReference type="ARBA" id="ARBA00004651"/>
    </source>
</evidence>
<dbReference type="InterPro" id="IPR055348">
    <property type="entry name" value="DctQ"/>
</dbReference>
<keyword evidence="2 7" id="KW-0813">Transport</keyword>
<feature type="transmembrane region" description="Helical" evidence="7">
    <location>
        <begin position="52"/>
        <end position="74"/>
    </location>
</feature>
<comment type="similarity">
    <text evidence="7">Belongs to the TRAP transporter small permease family.</text>
</comment>
<organism evidence="10 11">
    <name type="scientific">Sedimenticola selenatireducens</name>
    <dbReference type="NCBI Taxonomy" id="191960"/>
    <lineage>
        <taxon>Bacteria</taxon>
        <taxon>Pseudomonadati</taxon>
        <taxon>Pseudomonadota</taxon>
        <taxon>Gammaproteobacteria</taxon>
        <taxon>Chromatiales</taxon>
        <taxon>Sedimenticolaceae</taxon>
        <taxon>Sedimenticola</taxon>
    </lineage>
</organism>
<keyword evidence="4 7" id="KW-0812">Transmembrane</keyword>
<name>A0A2N6CTV4_9GAMM</name>
<accession>A0A2N6CTV4</accession>
<feature type="region of interest" description="Disordered" evidence="8">
    <location>
        <begin position="167"/>
        <end position="188"/>
    </location>
</feature>
<evidence type="ECO:0000256" key="5">
    <source>
        <dbReference type="ARBA" id="ARBA00022989"/>
    </source>
</evidence>
<keyword evidence="5 7" id="KW-1133">Transmembrane helix</keyword>
<feature type="domain" description="Tripartite ATP-independent periplasmic transporters DctQ component" evidence="9">
    <location>
        <begin position="26"/>
        <end position="160"/>
    </location>
</feature>
<dbReference type="AlphaFoldDB" id="A0A2N6CTV4"/>
<keyword evidence="7" id="KW-0997">Cell inner membrane</keyword>
<gene>
    <name evidence="10" type="ORF">C0630_14125</name>
</gene>
<keyword evidence="6 7" id="KW-0472">Membrane</keyword>
<evidence type="ECO:0000256" key="4">
    <source>
        <dbReference type="ARBA" id="ARBA00022692"/>
    </source>
</evidence>
<dbReference type="GO" id="GO:0005886">
    <property type="term" value="C:plasma membrane"/>
    <property type="evidence" value="ECO:0007669"/>
    <property type="project" value="UniProtKB-SubCell"/>
</dbReference>
<evidence type="ECO:0000313" key="11">
    <source>
        <dbReference type="Proteomes" id="UP000235015"/>
    </source>
</evidence>
<comment type="subunit">
    <text evidence="7">The complex comprises the extracytoplasmic solute receptor protein and the two transmembrane proteins.</text>
</comment>
<dbReference type="GO" id="GO:0022857">
    <property type="term" value="F:transmembrane transporter activity"/>
    <property type="evidence" value="ECO:0007669"/>
    <property type="project" value="UniProtKB-UniRule"/>
</dbReference>
<protein>
    <recommendedName>
        <fullName evidence="7">TRAP transporter small permease protein</fullName>
    </recommendedName>
</protein>
<feature type="transmembrane region" description="Helical" evidence="7">
    <location>
        <begin position="95"/>
        <end position="119"/>
    </location>
</feature>
<evidence type="ECO:0000256" key="7">
    <source>
        <dbReference type="RuleBase" id="RU369079"/>
    </source>
</evidence>
<evidence type="ECO:0000259" key="9">
    <source>
        <dbReference type="Pfam" id="PF04290"/>
    </source>
</evidence>